<dbReference type="PANTHER" id="PTHR10815:SF5">
    <property type="entry name" value="METHYLATED-DNA--PROTEIN-CYSTEINE METHYLTRANSFERASE"/>
    <property type="match status" value="1"/>
</dbReference>
<feature type="domain" description="Methylated-DNA-[protein]-cysteine S-methyltransferase DNA binding" evidence="10">
    <location>
        <begin position="91"/>
        <end position="170"/>
    </location>
</feature>
<dbReference type="SUPFAM" id="SSF46767">
    <property type="entry name" value="Methylated DNA-protein cysteine methyltransferase, C-terminal domain"/>
    <property type="match status" value="1"/>
</dbReference>
<comment type="similarity">
    <text evidence="2 9">Belongs to the MGMT family.</text>
</comment>
<proteinExistence type="inferred from homology"/>
<dbReference type="HAMAP" id="MF_00772">
    <property type="entry name" value="OGT"/>
    <property type="match status" value="1"/>
</dbReference>
<comment type="caution">
    <text evidence="11">The sequence shown here is derived from an EMBL/GenBank/DDBJ whole genome shotgun (WGS) entry which is preliminary data.</text>
</comment>
<evidence type="ECO:0000256" key="8">
    <source>
        <dbReference type="ARBA" id="ARBA00049348"/>
    </source>
</evidence>
<dbReference type="PANTHER" id="PTHR10815">
    <property type="entry name" value="METHYLATED-DNA--PROTEIN-CYSTEINE METHYLTRANSFERASE"/>
    <property type="match status" value="1"/>
</dbReference>
<comment type="function">
    <text evidence="9">Involved in the cellular defense against the biological effects of O6-methylguanine (O6-MeG) and O4-methylthymine (O4-MeT) in DNA. Repairs the methylated nucleobase in DNA by stoichiometrically transferring the methyl group to a cysteine residue in the enzyme. This is a suicide reaction: the enzyme is irreversibly inactivated.</text>
</comment>
<evidence type="ECO:0000256" key="7">
    <source>
        <dbReference type="ARBA" id="ARBA00023204"/>
    </source>
</evidence>
<name>A0A2W0CAZ9_9BACL</name>
<dbReference type="PROSITE" id="PS00374">
    <property type="entry name" value="MGMT"/>
    <property type="match status" value="1"/>
</dbReference>
<comment type="subcellular location">
    <subcellularLocation>
        <location evidence="9">Cytoplasm</location>
    </subcellularLocation>
</comment>
<keyword evidence="3 9" id="KW-0963">Cytoplasm</keyword>
<evidence type="ECO:0000256" key="4">
    <source>
        <dbReference type="ARBA" id="ARBA00022603"/>
    </source>
</evidence>
<dbReference type="EC" id="2.1.1.63" evidence="9"/>
<keyword evidence="5 9" id="KW-0808">Transferase</keyword>
<keyword evidence="6 9" id="KW-0227">DNA damage</keyword>
<evidence type="ECO:0000313" key="11">
    <source>
        <dbReference type="EMBL" id="PYY25515.1"/>
    </source>
</evidence>
<dbReference type="NCBIfam" id="TIGR00589">
    <property type="entry name" value="ogt"/>
    <property type="match status" value="1"/>
</dbReference>
<evidence type="ECO:0000259" key="10">
    <source>
        <dbReference type="Pfam" id="PF01035"/>
    </source>
</evidence>
<dbReference type="InterPro" id="IPR036631">
    <property type="entry name" value="MGMT_N_sf"/>
</dbReference>
<dbReference type="Pfam" id="PF01035">
    <property type="entry name" value="DNA_binding_1"/>
    <property type="match status" value="1"/>
</dbReference>
<keyword evidence="11" id="KW-0378">Hydrolase</keyword>
<dbReference type="FunFam" id="1.10.10.10:FF:000214">
    <property type="entry name" value="Methylated-DNA--protein-cysteine methyltransferase"/>
    <property type="match status" value="1"/>
</dbReference>
<dbReference type="EMBL" id="PRLG01000037">
    <property type="protein sequence ID" value="PYY25515.1"/>
    <property type="molecule type" value="Genomic_DNA"/>
</dbReference>
<evidence type="ECO:0000256" key="3">
    <source>
        <dbReference type="ARBA" id="ARBA00022490"/>
    </source>
</evidence>
<evidence type="ECO:0000256" key="9">
    <source>
        <dbReference type="HAMAP-Rule" id="MF_00772"/>
    </source>
</evidence>
<protein>
    <recommendedName>
        <fullName evidence="9">Methylated-DNA--protein-cysteine methyltransferase</fullName>
        <ecNumber evidence="9">2.1.1.63</ecNumber>
    </recommendedName>
    <alternativeName>
        <fullName evidence="9">6-O-methylguanine-DNA methyltransferase</fullName>
        <shortName evidence="9">MGMT</shortName>
    </alternativeName>
    <alternativeName>
        <fullName evidence="9">O-6-methylguanine-DNA-alkyltransferase</fullName>
    </alternativeName>
</protein>
<dbReference type="InterPro" id="IPR001497">
    <property type="entry name" value="MethylDNA_cys_MeTrfase_AS"/>
</dbReference>
<evidence type="ECO:0000313" key="12">
    <source>
        <dbReference type="Proteomes" id="UP000247459"/>
    </source>
</evidence>
<dbReference type="GO" id="GO:0032259">
    <property type="term" value="P:methylation"/>
    <property type="evidence" value="ECO:0007669"/>
    <property type="project" value="UniProtKB-KW"/>
</dbReference>
<accession>A0A2W0CAZ9</accession>
<comment type="catalytic activity">
    <reaction evidence="8 9">
        <text>a 6-O-methyl-2'-deoxyguanosine in DNA + L-cysteinyl-[protein] = S-methyl-L-cysteinyl-[protein] + a 2'-deoxyguanosine in DNA</text>
        <dbReference type="Rhea" id="RHEA:24000"/>
        <dbReference type="Rhea" id="RHEA-COMP:10131"/>
        <dbReference type="Rhea" id="RHEA-COMP:10132"/>
        <dbReference type="Rhea" id="RHEA-COMP:11367"/>
        <dbReference type="Rhea" id="RHEA-COMP:11368"/>
        <dbReference type="ChEBI" id="CHEBI:29950"/>
        <dbReference type="ChEBI" id="CHEBI:82612"/>
        <dbReference type="ChEBI" id="CHEBI:85445"/>
        <dbReference type="ChEBI" id="CHEBI:85448"/>
        <dbReference type="EC" id="2.1.1.63"/>
    </reaction>
</comment>
<dbReference type="InterPro" id="IPR014048">
    <property type="entry name" value="MethylDNA_cys_MeTrfase_DNA-bd"/>
</dbReference>
<evidence type="ECO:0000256" key="1">
    <source>
        <dbReference type="ARBA" id="ARBA00001286"/>
    </source>
</evidence>
<dbReference type="GO" id="GO:0006307">
    <property type="term" value="P:DNA alkylation repair"/>
    <property type="evidence" value="ECO:0007669"/>
    <property type="project" value="UniProtKB-UniRule"/>
</dbReference>
<gene>
    <name evidence="11" type="ORF">PIL02S_06503</name>
</gene>
<comment type="catalytic activity">
    <reaction evidence="1 9">
        <text>a 4-O-methyl-thymidine in DNA + L-cysteinyl-[protein] = a thymidine in DNA + S-methyl-L-cysteinyl-[protein]</text>
        <dbReference type="Rhea" id="RHEA:53428"/>
        <dbReference type="Rhea" id="RHEA-COMP:10131"/>
        <dbReference type="Rhea" id="RHEA-COMP:10132"/>
        <dbReference type="Rhea" id="RHEA-COMP:13555"/>
        <dbReference type="Rhea" id="RHEA-COMP:13556"/>
        <dbReference type="ChEBI" id="CHEBI:29950"/>
        <dbReference type="ChEBI" id="CHEBI:82612"/>
        <dbReference type="ChEBI" id="CHEBI:137386"/>
        <dbReference type="ChEBI" id="CHEBI:137387"/>
        <dbReference type="EC" id="2.1.1.63"/>
    </reaction>
</comment>
<dbReference type="GO" id="GO:0016798">
    <property type="term" value="F:hydrolase activity, acting on glycosyl bonds"/>
    <property type="evidence" value="ECO:0007669"/>
    <property type="project" value="UniProtKB-KW"/>
</dbReference>
<dbReference type="GO" id="GO:0003908">
    <property type="term" value="F:methylated-DNA-[protein]-cysteine S-methyltransferase activity"/>
    <property type="evidence" value="ECO:0007669"/>
    <property type="project" value="UniProtKB-UniRule"/>
</dbReference>
<dbReference type="RefSeq" id="WP_110822851.1">
    <property type="nucleotide sequence ID" value="NZ_PRLG01000037.1"/>
</dbReference>
<dbReference type="CDD" id="cd06445">
    <property type="entry name" value="ATase"/>
    <property type="match status" value="1"/>
</dbReference>
<dbReference type="InterPro" id="IPR023546">
    <property type="entry name" value="MGMT"/>
</dbReference>
<evidence type="ECO:0000256" key="5">
    <source>
        <dbReference type="ARBA" id="ARBA00022679"/>
    </source>
</evidence>
<dbReference type="Proteomes" id="UP000247459">
    <property type="component" value="Unassembled WGS sequence"/>
</dbReference>
<evidence type="ECO:0000256" key="2">
    <source>
        <dbReference type="ARBA" id="ARBA00008711"/>
    </source>
</evidence>
<keyword evidence="11" id="KW-0326">Glycosidase</keyword>
<dbReference type="Gene3D" id="1.10.10.10">
    <property type="entry name" value="Winged helix-like DNA-binding domain superfamily/Winged helix DNA-binding domain"/>
    <property type="match status" value="1"/>
</dbReference>
<reference evidence="11 12" key="1">
    <citation type="submission" date="2018-01" db="EMBL/GenBank/DDBJ databases">
        <title>Genome sequence of the PGP bacterium Paenibacillus illinoisensis E3.</title>
        <authorList>
            <person name="Rolli E."/>
            <person name="Marasco R."/>
            <person name="Bessem C."/>
            <person name="Michoud G."/>
            <person name="Gaiarsa S."/>
            <person name="Borin S."/>
            <person name="Daffonchio D."/>
        </authorList>
    </citation>
    <scope>NUCLEOTIDE SEQUENCE [LARGE SCALE GENOMIC DNA]</scope>
    <source>
        <strain evidence="11 12">E3</strain>
    </source>
</reference>
<dbReference type="InterPro" id="IPR036217">
    <property type="entry name" value="MethylDNA_cys_MeTrfase_DNAb"/>
</dbReference>
<dbReference type="AlphaFoldDB" id="A0A2W0CAZ9"/>
<dbReference type="OrthoDB" id="9802228at2"/>
<keyword evidence="7 9" id="KW-0234">DNA repair</keyword>
<evidence type="ECO:0000256" key="6">
    <source>
        <dbReference type="ARBA" id="ARBA00022763"/>
    </source>
</evidence>
<sequence length="184" mass="20536">MRKKIIWSALELDGRPWMLIATELGICRIVMPNETLEDWSSWIARIAPGAELAEDEQAIKGTGMVDWLQAYFAGEQIRYTDEIPLDLIGTAFQQQVWKELGRVPYGEVRTYGDIAAAIGRPTAVRAVGAANGANPIPLLLPCHRIIGANRKLTGFRGGLELKRRLLDLERIEGVTDGGHERFHF</sequence>
<organism evidence="11 12">
    <name type="scientific">Paenibacillus illinoisensis</name>
    <dbReference type="NCBI Taxonomy" id="59845"/>
    <lineage>
        <taxon>Bacteria</taxon>
        <taxon>Bacillati</taxon>
        <taxon>Bacillota</taxon>
        <taxon>Bacilli</taxon>
        <taxon>Bacillales</taxon>
        <taxon>Paenibacillaceae</taxon>
        <taxon>Paenibacillus</taxon>
    </lineage>
</organism>
<comment type="miscellaneous">
    <text evidence="9">This enzyme catalyzes only one turnover and therefore is not strictly catalytic. According to one definition, an enzyme is a biocatalyst that acts repeatedly and over many reaction cycles.</text>
</comment>
<keyword evidence="4 9" id="KW-0489">Methyltransferase</keyword>
<dbReference type="SUPFAM" id="SSF53155">
    <property type="entry name" value="Methylated DNA-protein cysteine methyltransferase domain"/>
    <property type="match status" value="1"/>
</dbReference>
<dbReference type="InterPro" id="IPR036388">
    <property type="entry name" value="WH-like_DNA-bd_sf"/>
</dbReference>
<feature type="active site" description="Nucleophile; methyl group acceptor" evidence="9">
    <location>
        <position position="142"/>
    </location>
</feature>
<dbReference type="GO" id="GO:0005737">
    <property type="term" value="C:cytoplasm"/>
    <property type="evidence" value="ECO:0007669"/>
    <property type="project" value="UniProtKB-SubCell"/>
</dbReference>